<evidence type="ECO:0000259" key="4">
    <source>
        <dbReference type="PROSITE" id="PS01180"/>
    </source>
</evidence>
<protein>
    <recommendedName>
        <fullName evidence="4">CUB domain-containing protein</fullName>
    </recommendedName>
</protein>
<dbReference type="Proteomes" id="UP001159405">
    <property type="component" value="Unassembled WGS sequence"/>
</dbReference>
<evidence type="ECO:0000313" key="6">
    <source>
        <dbReference type="Proteomes" id="UP001159405"/>
    </source>
</evidence>
<proteinExistence type="predicted"/>
<evidence type="ECO:0000256" key="2">
    <source>
        <dbReference type="ARBA" id="ARBA00023157"/>
    </source>
</evidence>
<keyword evidence="6" id="KW-1185">Reference proteome</keyword>
<evidence type="ECO:0000256" key="1">
    <source>
        <dbReference type="ARBA" id="ARBA00022737"/>
    </source>
</evidence>
<comment type="caution">
    <text evidence="5">The sequence shown here is derived from an EMBL/GenBank/DDBJ whole genome shotgun (WGS) entry which is preliminary data.</text>
</comment>
<gene>
    <name evidence="5" type="ORF">PLOB_00007740</name>
</gene>
<dbReference type="InterPro" id="IPR000859">
    <property type="entry name" value="CUB_dom"/>
</dbReference>
<dbReference type="PANTHER" id="PTHR24251">
    <property type="entry name" value="OVOCHYMASE-RELATED"/>
    <property type="match status" value="1"/>
</dbReference>
<name>A0ABN8QPJ8_9CNID</name>
<dbReference type="Gene3D" id="2.60.120.290">
    <property type="entry name" value="Spermadhesin, CUB domain"/>
    <property type="match status" value="3"/>
</dbReference>
<dbReference type="SUPFAM" id="SSF49854">
    <property type="entry name" value="Spermadhesin, CUB domain"/>
    <property type="match status" value="3"/>
</dbReference>
<evidence type="ECO:0000256" key="3">
    <source>
        <dbReference type="PROSITE-ProRule" id="PRU00059"/>
    </source>
</evidence>
<feature type="domain" description="CUB" evidence="4">
    <location>
        <begin position="3"/>
        <end position="132"/>
    </location>
</feature>
<dbReference type="SMART" id="SM00042">
    <property type="entry name" value="CUB"/>
    <property type="match status" value="2"/>
</dbReference>
<feature type="domain" description="CUB" evidence="4">
    <location>
        <begin position="141"/>
        <end position="262"/>
    </location>
</feature>
<dbReference type="CDD" id="cd00041">
    <property type="entry name" value="CUB"/>
    <property type="match status" value="2"/>
</dbReference>
<dbReference type="InterPro" id="IPR035914">
    <property type="entry name" value="Sperma_CUB_dom_sf"/>
</dbReference>
<keyword evidence="2" id="KW-1015">Disulfide bond</keyword>
<dbReference type="Pfam" id="PF00431">
    <property type="entry name" value="CUB"/>
    <property type="match status" value="1"/>
</dbReference>
<evidence type="ECO:0000313" key="5">
    <source>
        <dbReference type="EMBL" id="CAH3166577.1"/>
    </source>
</evidence>
<dbReference type="PROSITE" id="PS01180">
    <property type="entry name" value="CUB"/>
    <property type="match status" value="2"/>
</dbReference>
<comment type="caution">
    <text evidence="3">Lacks conserved residue(s) required for the propagation of feature annotation.</text>
</comment>
<organism evidence="5 6">
    <name type="scientific">Porites lobata</name>
    <dbReference type="NCBI Taxonomy" id="104759"/>
    <lineage>
        <taxon>Eukaryota</taxon>
        <taxon>Metazoa</taxon>
        <taxon>Cnidaria</taxon>
        <taxon>Anthozoa</taxon>
        <taxon>Hexacorallia</taxon>
        <taxon>Scleractinia</taxon>
        <taxon>Fungiina</taxon>
        <taxon>Poritidae</taxon>
        <taxon>Porites</taxon>
    </lineage>
</organism>
<accession>A0ABN8QPJ8</accession>
<dbReference type="EMBL" id="CALNXK010000137">
    <property type="protein sequence ID" value="CAH3166577.1"/>
    <property type="molecule type" value="Genomic_DNA"/>
</dbReference>
<sequence length="288" mass="31783">MLCGQSVPHPVYSVKNSVQLIFTSLSKQYSGFNATYRAITYESVCPNMATLNETSGVLTSPYYPSGSSCTCDYLQIQNGSSSDGFSGRRRCGFFKDRGIVYYSTKDVLRVTFVSDSRTSSLYGGFKATYMKAKYDAVTTDCANGTNLHGLAGFIASPNFPNNYPQYSRCAWNITVPSGYFIKLTFLHFQLEPLTYLHIPCYYGAPGARVTITNVATNNNYRPFMLCGQSLPHPVYSVGNSVQVIFTSLSKQYSGFKATYRAMSNESGDSPSSEVMMANKRPCEAFTNS</sequence>
<keyword evidence="1" id="KW-0677">Repeat</keyword>
<reference evidence="5 6" key="1">
    <citation type="submission" date="2022-05" db="EMBL/GenBank/DDBJ databases">
        <authorList>
            <consortium name="Genoscope - CEA"/>
            <person name="William W."/>
        </authorList>
    </citation>
    <scope>NUCLEOTIDE SEQUENCE [LARGE SCALE GENOMIC DNA]</scope>
</reference>